<gene>
    <name evidence="3" type="ORF">PAUS00366_LOCUS11826</name>
</gene>
<organism evidence="3">
    <name type="scientific">Pseudo-nitzschia australis</name>
    <dbReference type="NCBI Taxonomy" id="44445"/>
    <lineage>
        <taxon>Eukaryota</taxon>
        <taxon>Sar</taxon>
        <taxon>Stramenopiles</taxon>
        <taxon>Ochrophyta</taxon>
        <taxon>Bacillariophyta</taxon>
        <taxon>Bacillariophyceae</taxon>
        <taxon>Bacillariophycidae</taxon>
        <taxon>Bacillariales</taxon>
        <taxon>Bacillariaceae</taxon>
        <taxon>Pseudo-nitzschia</taxon>
    </lineage>
</organism>
<proteinExistence type="predicted"/>
<dbReference type="AlphaFoldDB" id="A0A7S4ALE7"/>
<keyword evidence="2" id="KW-0812">Transmembrane</keyword>
<keyword evidence="2" id="KW-1133">Transmembrane helix</keyword>
<accession>A0A7S4ALE7</accession>
<keyword evidence="2" id="KW-0472">Membrane</keyword>
<dbReference type="InterPro" id="IPR021515">
    <property type="entry name" value="DUF3177"/>
</dbReference>
<name>A0A7S4ALE7_9STRA</name>
<evidence type="ECO:0000256" key="2">
    <source>
        <dbReference type="SAM" id="Phobius"/>
    </source>
</evidence>
<reference evidence="3" key="1">
    <citation type="submission" date="2021-01" db="EMBL/GenBank/DDBJ databases">
        <authorList>
            <person name="Corre E."/>
            <person name="Pelletier E."/>
            <person name="Niang G."/>
            <person name="Scheremetjew M."/>
            <person name="Finn R."/>
            <person name="Kale V."/>
            <person name="Holt S."/>
            <person name="Cochrane G."/>
            <person name="Meng A."/>
            <person name="Brown T."/>
            <person name="Cohen L."/>
        </authorList>
    </citation>
    <scope>NUCLEOTIDE SEQUENCE</scope>
    <source>
        <strain evidence="3">10249 10 AB</strain>
    </source>
</reference>
<feature type="transmembrane region" description="Helical" evidence="2">
    <location>
        <begin position="119"/>
        <end position="143"/>
    </location>
</feature>
<feature type="region of interest" description="Disordered" evidence="1">
    <location>
        <begin position="1"/>
        <end position="30"/>
    </location>
</feature>
<dbReference type="Pfam" id="PF11375">
    <property type="entry name" value="DUF3177"/>
    <property type="match status" value="1"/>
</dbReference>
<protein>
    <submittedName>
        <fullName evidence="3">Uncharacterized protein</fullName>
    </submittedName>
</protein>
<evidence type="ECO:0000256" key="1">
    <source>
        <dbReference type="SAM" id="MobiDB-lite"/>
    </source>
</evidence>
<feature type="compositionally biased region" description="Low complexity" evidence="1">
    <location>
        <begin position="1"/>
        <end position="23"/>
    </location>
</feature>
<dbReference type="EMBL" id="HBIX01016346">
    <property type="protein sequence ID" value="CAE0719072.1"/>
    <property type="molecule type" value="Transcribed_RNA"/>
</dbReference>
<evidence type="ECO:0000313" key="3">
    <source>
        <dbReference type="EMBL" id="CAE0719072.1"/>
    </source>
</evidence>
<sequence length="188" mass="19424">MATTTTTIESTNDTTTSTNTVSVDIDDNDNSNSNVEYVDEGVNLARTFSIWRSVASIAAAVGVVIQVPFQIPCGLVGVAAGQQQPSSLSENAFCAPWLEPPIFASSAIGLASMPSTTSLFASAVGAGCTLYALVLAYYAVVLLPSVGRSGRAERPALMDLATPIGLWQALGFLDRPPPGTTKAGGPQQ</sequence>